<gene>
    <name evidence="2" type="ORF">CD30_09945</name>
</gene>
<feature type="transmembrane region" description="Helical" evidence="1">
    <location>
        <begin position="111"/>
        <end position="133"/>
    </location>
</feature>
<organism evidence="2 3">
    <name type="scientific">Ureibacillus massiliensis 4400831 = CIP 108448 = CCUG 49529</name>
    <dbReference type="NCBI Taxonomy" id="1211035"/>
    <lineage>
        <taxon>Bacteria</taxon>
        <taxon>Bacillati</taxon>
        <taxon>Bacillota</taxon>
        <taxon>Bacilli</taxon>
        <taxon>Bacillales</taxon>
        <taxon>Caryophanaceae</taxon>
        <taxon>Ureibacillus</taxon>
    </lineage>
</organism>
<keyword evidence="1" id="KW-1133">Transmembrane helix</keyword>
<feature type="transmembrane region" description="Helical" evidence="1">
    <location>
        <begin position="84"/>
        <end position="104"/>
    </location>
</feature>
<feature type="transmembrane region" description="Helical" evidence="1">
    <location>
        <begin position="59"/>
        <end position="78"/>
    </location>
</feature>
<reference evidence="2 3" key="1">
    <citation type="submission" date="2014-02" db="EMBL/GenBank/DDBJ databases">
        <title>Draft genome sequence of Lysinibacillus massiliensis CCUG 49529.</title>
        <authorList>
            <person name="Zhang F."/>
            <person name="Wang G."/>
            <person name="Zhang L."/>
        </authorList>
    </citation>
    <scope>NUCLEOTIDE SEQUENCE [LARGE SCALE GENOMIC DNA]</scope>
    <source>
        <strain evidence="2 3">CCUG 49529</strain>
    </source>
</reference>
<feature type="transmembrane region" description="Helical" evidence="1">
    <location>
        <begin position="139"/>
        <end position="156"/>
    </location>
</feature>
<evidence type="ECO:0000313" key="3">
    <source>
        <dbReference type="Proteomes" id="UP000030595"/>
    </source>
</evidence>
<sequence length="185" mass="21171">MPNTRKQIILNEILFWKQNKLLPEHYCDFLMTLYTEGEVEPEENVSHKKAVKAKEKRNFNLFSTLLVLIALVLLVLLFTVNQLFVLFIIVISVLTILSIVGAIIYTKRKNLLGPIFQIVSALFIFGLSVKMSIVFFDNHPIVLFVILMINCLLWLVAGILSRLMYFTISGSLGIIVLIGYKLFFS</sequence>
<dbReference type="eggNOG" id="ENOG50332M1">
    <property type="taxonomic scope" value="Bacteria"/>
</dbReference>
<protein>
    <recommendedName>
        <fullName evidence="4">DUF2157 domain-containing protein</fullName>
    </recommendedName>
</protein>
<keyword evidence="3" id="KW-1185">Reference proteome</keyword>
<evidence type="ECO:0000313" key="2">
    <source>
        <dbReference type="EMBL" id="KGR90672.1"/>
    </source>
</evidence>
<accession>A0A0A3JUH5</accession>
<dbReference type="RefSeq" id="WP_036175943.1">
    <property type="nucleotide sequence ID" value="NZ_AVCZ01000015.1"/>
</dbReference>
<feature type="transmembrane region" description="Helical" evidence="1">
    <location>
        <begin position="163"/>
        <end position="183"/>
    </location>
</feature>
<keyword evidence="1" id="KW-0472">Membrane</keyword>
<keyword evidence="1" id="KW-0812">Transmembrane</keyword>
<evidence type="ECO:0000256" key="1">
    <source>
        <dbReference type="SAM" id="Phobius"/>
    </source>
</evidence>
<proteinExistence type="predicted"/>
<evidence type="ECO:0008006" key="4">
    <source>
        <dbReference type="Google" id="ProtNLM"/>
    </source>
</evidence>
<comment type="caution">
    <text evidence="2">The sequence shown here is derived from an EMBL/GenBank/DDBJ whole genome shotgun (WGS) entry which is preliminary data.</text>
</comment>
<dbReference type="Proteomes" id="UP000030595">
    <property type="component" value="Unassembled WGS sequence"/>
</dbReference>
<dbReference type="AlphaFoldDB" id="A0A0A3JUH5"/>
<name>A0A0A3JUH5_9BACL</name>
<dbReference type="Gene3D" id="1.20.1640.10">
    <property type="entry name" value="Multidrug efflux transporter AcrB transmembrane domain"/>
    <property type="match status" value="1"/>
</dbReference>
<dbReference type="OrthoDB" id="2380880at2"/>
<dbReference type="EMBL" id="JPVQ01000015">
    <property type="protein sequence ID" value="KGR90672.1"/>
    <property type="molecule type" value="Genomic_DNA"/>
</dbReference>